<evidence type="ECO:0000256" key="3">
    <source>
        <dbReference type="ARBA" id="ARBA00022692"/>
    </source>
</evidence>
<keyword evidence="3 6" id="KW-0812">Transmembrane</keyword>
<feature type="transmembrane region" description="Helical" evidence="6">
    <location>
        <begin position="42"/>
        <end position="62"/>
    </location>
</feature>
<evidence type="ECO:0000256" key="5">
    <source>
        <dbReference type="ARBA" id="ARBA00023136"/>
    </source>
</evidence>
<evidence type="ECO:0000256" key="6">
    <source>
        <dbReference type="SAM" id="Phobius"/>
    </source>
</evidence>
<feature type="transmembrane region" description="Helical" evidence="6">
    <location>
        <begin position="403"/>
        <end position="427"/>
    </location>
</feature>
<dbReference type="PROSITE" id="PS50850">
    <property type="entry name" value="MFS"/>
    <property type="match status" value="1"/>
</dbReference>
<protein>
    <submittedName>
        <fullName evidence="8">Major facilitator superfamily domain-containing protein</fullName>
    </submittedName>
</protein>
<organism evidence="8 9">
    <name type="scientific">Lasiosphaeris hirsuta</name>
    <dbReference type="NCBI Taxonomy" id="260670"/>
    <lineage>
        <taxon>Eukaryota</taxon>
        <taxon>Fungi</taxon>
        <taxon>Dikarya</taxon>
        <taxon>Ascomycota</taxon>
        <taxon>Pezizomycotina</taxon>
        <taxon>Sordariomycetes</taxon>
        <taxon>Sordariomycetidae</taxon>
        <taxon>Sordariales</taxon>
        <taxon>Lasiosphaeriaceae</taxon>
        <taxon>Lasiosphaeris</taxon>
    </lineage>
</organism>
<name>A0AA40AFV9_9PEZI</name>
<feature type="transmembrane region" description="Helical" evidence="6">
    <location>
        <begin position="137"/>
        <end position="158"/>
    </location>
</feature>
<feature type="transmembrane region" description="Helical" evidence="6">
    <location>
        <begin position="315"/>
        <end position="337"/>
    </location>
</feature>
<feature type="transmembrane region" description="Helical" evidence="6">
    <location>
        <begin position="112"/>
        <end position="131"/>
    </location>
</feature>
<feature type="transmembrane region" description="Helical" evidence="6">
    <location>
        <begin position="204"/>
        <end position="224"/>
    </location>
</feature>
<dbReference type="FunFam" id="1.20.1250.20:FF:000196">
    <property type="entry name" value="MFS toxin efflux pump (AflT)"/>
    <property type="match status" value="1"/>
</dbReference>
<evidence type="ECO:0000256" key="2">
    <source>
        <dbReference type="ARBA" id="ARBA00022448"/>
    </source>
</evidence>
<dbReference type="GO" id="GO:0022857">
    <property type="term" value="F:transmembrane transporter activity"/>
    <property type="evidence" value="ECO:0007669"/>
    <property type="project" value="InterPro"/>
</dbReference>
<feature type="transmembrane region" description="Helical" evidence="6">
    <location>
        <begin position="244"/>
        <end position="264"/>
    </location>
</feature>
<dbReference type="InterPro" id="IPR020846">
    <property type="entry name" value="MFS_dom"/>
</dbReference>
<feature type="transmembrane region" description="Helical" evidence="6">
    <location>
        <begin position="170"/>
        <end position="192"/>
    </location>
</feature>
<dbReference type="PANTHER" id="PTHR23501:SF199">
    <property type="entry name" value="MFS EFFLUX TRANSPORTER INPD-RELATED"/>
    <property type="match status" value="1"/>
</dbReference>
<evidence type="ECO:0000313" key="8">
    <source>
        <dbReference type="EMBL" id="KAK0715091.1"/>
    </source>
</evidence>
<dbReference type="EMBL" id="JAUKUA010000004">
    <property type="protein sequence ID" value="KAK0715091.1"/>
    <property type="molecule type" value="Genomic_DNA"/>
</dbReference>
<keyword evidence="4 6" id="KW-1133">Transmembrane helix</keyword>
<comment type="subcellular location">
    <subcellularLocation>
        <location evidence="1">Membrane</location>
        <topology evidence="1">Multi-pass membrane protein</topology>
    </subcellularLocation>
</comment>
<feature type="transmembrane region" description="Helical" evidence="6">
    <location>
        <begin position="377"/>
        <end position="397"/>
    </location>
</feature>
<feature type="domain" description="Major facilitator superfamily (MFS) profile" evidence="7">
    <location>
        <begin position="47"/>
        <end position="540"/>
    </location>
</feature>
<evidence type="ECO:0000256" key="4">
    <source>
        <dbReference type="ARBA" id="ARBA00022989"/>
    </source>
</evidence>
<dbReference type="Proteomes" id="UP001172102">
    <property type="component" value="Unassembled WGS sequence"/>
</dbReference>
<dbReference type="Gene3D" id="1.20.1250.20">
    <property type="entry name" value="MFS general substrate transporter like domains"/>
    <property type="match status" value="1"/>
</dbReference>
<dbReference type="SUPFAM" id="SSF103473">
    <property type="entry name" value="MFS general substrate transporter"/>
    <property type="match status" value="1"/>
</dbReference>
<proteinExistence type="predicted"/>
<dbReference type="InterPro" id="IPR011701">
    <property type="entry name" value="MFS"/>
</dbReference>
<keyword evidence="2" id="KW-0813">Transport</keyword>
<dbReference type="InterPro" id="IPR036259">
    <property type="entry name" value="MFS_trans_sf"/>
</dbReference>
<dbReference type="FunFam" id="1.20.1720.10:FF:000012">
    <property type="entry name" value="MFS toxin efflux pump (AflT)"/>
    <property type="match status" value="1"/>
</dbReference>
<gene>
    <name evidence="8" type="ORF">B0H67DRAFT_600831</name>
</gene>
<dbReference type="Pfam" id="PF07690">
    <property type="entry name" value="MFS_1"/>
    <property type="match status" value="1"/>
</dbReference>
<evidence type="ECO:0000256" key="1">
    <source>
        <dbReference type="ARBA" id="ARBA00004141"/>
    </source>
</evidence>
<dbReference type="GO" id="GO:0005886">
    <property type="term" value="C:plasma membrane"/>
    <property type="evidence" value="ECO:0007669"/>
    <property type="project" value="TreeGrafter"/>
</dbReference>
<accession>A0AA40AFV9</accession>
<feature type="transmembrane region" description="Helical" evidence="6">
    <location>
        <begin position="349"/>
        <end position="370"/>
    </location>
</feature>
<sequence length="556" mass="59802">MNASRPPKECVPLSPSFLPRVAMWSSANNVPQNPEAEYPSGFSLWFIFLGLFLAVLCLGLDRTIVATAVPKITAEFNSLSDIGWYGSAYMLTSCCFQLMYGKLYAEFSIKWLFLIALAIFEIGSIVCATAPNSTALILGRAIAGLGSAGLLTGSLVILAHSVPLHARPRVTGAIGGAIGIAQIVAPILGGAFTDYATWRWCFWINLPIGAVTFAAVFFLVHLPASAINTSEKKTLRQFLAKLDLLGTVFLLPAIVCLLLALQWGGTVYAWNDWRNILTLTIFGVAALIWGFIQYRAGPNATVPMHIIKNRSVVSGMWYMFTIMGVFLTLIQFVPVWLQAAKGVSAYQSGIDLLAMAVPVSFMVVVSGFAVSKIGYYVPAMIGGTILTSVACGMLTLFDLDTTPGYWIATLVLVGAGIGIGAQVPVIIPQVVLTGPDISLGTSVVIFAQTLSGTVWVSVANNMFNDGLVRELIARAPKVDPHVVVSAGATGISESMGRLYPDSVDKILAAYGAALKKVWIMPVVLACLSILGVIFVEWRSLIAWIRQFWLYIPALVY</sequence>
<keyword evidence="9" id="KW-1185">Reference proteome</keyword>
<comment type="caution">
    <text evidence="8">The sequence shown here is derived from an EMBL/GenBank/DDBJ whole genome shotgun (WGS) entry which is preliminary data.</text>
</comment>
<feature type="transmembrane region" description="Helical" evidence="6">
    <location>
        <begin position="517"/>
        <end position="537"/>
    </location>
</feature>
<dbReference type="AlphaFoldDB" id="A0AA40AFV9"/>
<reference evidence="8" key="1">
    <citation type="submission" date="2023-06" db="EMBL/GenBank/DDBJ databases">
        <title>Genome-scale phylogeny and comparative genomics of the fungal order Sordariales.</title>
        <authorList>
            <consortium name="Lawrence Berkeley National Laboratory"/>
            <person name="Hensen N."/>
            <person name="Bonometti L."/>
            <person name="Westerberg I."/>
            <person name="Brannstrom I.O."/>
            <person name="Guillou S."/>
            <person name="Cros-Aarteil S."/>
            <person name="Calhoun S."/>
            <person name="Haridas S."/>
            <person name="Kuo A."/>
            <person name="Mondo S."/>
            <person name="Pangilinan J."/>
            <person name="Riley R."/>
            <person name="Labutti K."/>
            <person name="Andreopoulos B."/>
            <person name="Lipzen A."/>
            <person name="Chen C."/>
            <person name="Yanf M."/>
            <person name="Daum C."/>
            <person name="Ng V."/>
            <person name="Clum A."/>
            <person name="Steindorff A."/>
            <person name="Ohm R."/>
            <person name="Martin F."/>
            <person name="Silar P."/>
            <person name="Natvig D."/>
            <person name="Lalanne C."/>
            <person name="Gautier V."/>
            <person name="Ament-Velasquez S.L."/>
            <person name="Kruys A."/>
            <person name="Hutchinson M.I."/>
            <person name="Powell A.J."/>
            <person name="Barry K."/>
            <person name="Miller A.N."/>
            <person name="Grigoriev I.V."/>
            <person name="Debuchy R."/>
            <person name="Gladieux P."/>
            <person name="Thoren M.H."/>
            <person name="Johannesson H."/>
        </authorList>
    </citation>
    <scope>NUCLEOTIDE SEQUENCE</scope>
    <source>
        <strain evidence="8">SMH4607-1</strain>
    </source>
</reference>
<evidence type="ECO:0000259" key="7">
    <source>
        <dbReference type="PROSITE" id="PS50850"/>
    </source>
</evidence>
<dbReference type="CDD" id="cd17502">
    <property type="entry name" value="MFS_Azr1_MDR_like"/>
    <property type="match status" value="1"/>
</dbReference>
<feature type="transmembrane region" description="Helical" evidence="6">
    <location>
        <begin position="276"/>
        <end position="294"/>
    </location>
</feature>
<keyword evidence="5 6" id="KW-0472">Membrane</keyword>
<feature type="transmembrane region" description="Helical" evidence="6">
    <location>
        <begin position="439"/>
        <end position="458"/>
    </location>
</feature>
<evidence type="ECO:0000313" key="9">
    <source>
        <dbReference type="Proteomes" id="UP001172102"/>
    </source>
</evidence>
<dbReference type="PANTHER" id="PTHR23501">
    <property type="entry name" value="MAJOR FACILITATOR SUPERFAMILY"/>
    <property type="match status" value="1"/>
</dbReference>